<protein>
    <recommendedName>
        <fullName evidence="3">RNase H type-1 domain-containing protein</fullName>
    </recommendedName>
</protein>
<evidence type="ECO:0008006" key="3">
    <source>
        <dbReference type="Google" id="ProtNLM"/>
    </source>
</evidence>
<organism evidence="1 2">
    <name type="scientific">Hibiscus sabdariffa</name>
    <name type="common">roselle</name>
    <dbReference type="NCBI Taxonomy" id="183260"/>
    <lineage>
        <taxon>Eukaryota</taxon>
        <taxon>Viridiplantae</taxon>
        <taxon>Streptophyta</taxon>
        <taxon>Embryophyta</taxon>
        <taxon>Tracheophyta</taxon>
        <taxon>Spermatophyta</taxon>
        <taxon>Magnoliopsida</taxon>
        <taxon>eudicotyledons</taxon>
        <taxon>Gunneridae</taxon>
        <taxon>Pentapetalae</taxon>
        <taxon>rosids</taxon>
        <taxon>malvids</taxon>
        <taxon>Malvales</taxon>
        <taxon>Malvaceae</taxon>
        <taxon>Malvoideae</taxon>
        <taxon>Hibiscus</taxon>
    </lineage>
</organism>
<dbReference type="EMBL" id="JBBPBM010000004">
    <property type="protein sequence ID" value="KAK8587195.1"/>
    <property type="molecule type" value="Genomic_DNA"/>
</dbReference>
<dbReference type="Proteomes" id="UP001472677">
    <property type="component" value="Unassembled WGS sequence"/>
</dbReference>
<accession>A0ABR2FSG1</accession>
<name>A0ABR2FSG1_9ROSI</name>
<comment type="caution">
    <text evidence="1">The sequence shown here is derived from an EMBL/GenBank/DDBJ whole genome shotgun (WGS) entry which is preliminary data.</text>
</comment>
<proteinExistence type="predicted"/>
<gene>
    <name evidence="1" type="ORF">V6N12_021702</name>
</gene>
<evidence type="ECO:0000313" key="2">
    <source>
        <dbReference type="Proteomes" id="UP001472677"/>
    </source>
</evidence>
<evidence type="ECO:0000313" key="1">
    <source>
        <dbReference type="EMBL" id="KAK8587195.1"/>
    </source>
</evidence>
<keyword evidence="2" id="KW-1185">Reference proteome</keyword>
<sequence>MVGVGNQIETDNKEVTGICNGSSQTLDKSILVTTILDTRRRNWHTRIVHIGQERNELADRLVCLGKQQTWQGEVFAVPSGDVAELVIAEQRSWRERSLGAGSNVFRYLRDDPGG</sequence>
<reference evidence="1 2" key="1">
    <citation type="journal article" date="2024" name="G3 (Bethesda)">
        <title>Genome assembly of Hibiscus sabdariffa L. provides insights into metabolisms of medicinal natural products.</title>
        <authorList>
            <person name="Kim T."/>
        </authorList>
    </citation>
    <scope>NUCLEOTIDE SEQUENCE [LARGE SCALE GENOMIC DNA]</scope>
    <source>
        <strain evidence="1">TK-2024</strain>
        <tissue evidence="1">Old leaves</tissue>
    </source>
</reference>